<evidence type="ECO:0008006" key="4">
    <source>
        <dbReference type="Google" id="ProtNLM"/>
    </source>
</evidence>
<evidence type="ECO:0000256" key="1">
    <source>
        <dbReference type="SAM" id="MobiDB-lite"/>
    </source>
</evidence>
<dbReference type="PANTHER" id="PTHR43591:SF14">
    <property type="entry name" value="METHYLTRANSFERASE"/>
    <property type="match status" value="1"/>
</dbReference>
<dbReference type="Proteomes" id="UP000308768">
    <property type="component" value="Unassembled WGS sequence"/>
</dbReference>
<dbReference type="Gene3D" id="3.40.50.150">
    <property type="entry name" value="Vaccinia Virus protein VP39"/>
    <property type="match status" value="1"/>
</dbReference>
<dbReference type="GO" id="GO:0008168">
    <property type="term" value="F:methyltransferase activity"/>
    <property type="evidence" value="ECO:0007669"/>
    <property type="project" value="TreeGrafter"/>
</dbReference>
<dbReference type="InterPro" id="IPR029063">
    <property type="entry name" value="SAM-dependent_MTases_sf"/>
</dbReference>
<dbReference type="CDD" id="cd02440">
    <property type="entry name" value="AdoMet_MTases"/>
    <property type="match status" value="1"/>
</dbReference>
<protein>
    <recommendedName>
        <fullName evidence="4">Methyltransferase domain-containing protein</fullName>
    </recommendedName>
</protein>
<dbReference type="EMBL" id="NAJN01000974">
    <property type="protein sequence ID" value="TKA66891.1"/>
    <property type="molecule type" value="Genomic_DNA"/>
</dbReference>
<keyword evidence="3" id="KW-1185">Reference proteome</keyword>
<name>A0A4U0WUF7_9PEZI</name>
<proteinExistence type="predicted"/>
<gene>
    <name evidence="2" type="ORF">B0A49_05773</name>
</gene>
<dbReference type="STRING" id="331657.A0A4U0WUF7"/>
<dbReference type="AlphaFoldDB" id="A0A4U0WUF7"/>
<organism evidence="2 3">
    <name type="scientific">Cryomyces minteri</name>
    <dbReference type="NCBI Taxonomy" id="331657"/>
    <lineage>
        <taxon>Eukaryota</taxon>
        <taxon>Fungi</taxon>
        <taxon>Dikarya</taxon>
        <taxon>Ascomycota</taxon>
        <taxon>Pezizomycotina</taxon>
        <taxon>Dothideomycetes</taxon>
        <taxon>Dothideomycetes incertae sedis</taxon>
        <taxon>Cryomyces</taxon>
    </lineage>
</organism>
<dbReference type="OrthoDB" id="2013972at2759"/>
<reference evidence="2 3" key="1">
    <citation type="submission" date="2017-03" db="EMBL/GenBank/DDBJ databases">
        <title>Genomes of endolithic fungi from Antarctica.</title>
        <authorList>
            <person name="Coleine C."/>
            <person name="Masonjones S."/>
            <person name="Stajich J.E."/>
        </authorList>
    </citation>
    <scope>NUCLEOTIDE SEQUENCE [LARGE SCALE GENOMIC DNA]</scope>
    <source>
        <strain evidence="2 3">CCFEE 5187</strain>
    </source>
</reference>
<dbReference type="Pfam" id="PF13489">
    <property type="entry name" value="Methyltransf_23"/>
    <property type="match status" value="1"/>
</dbReference>
<evidence type="ECO:0000313" key="3">
    <source>
        <dbReference type="Proteomes" id="UP000308768"/>
    </source>
</evidence>
<accession>A0A4U0WUF7</accession>
<sequence>MSSPVPAAVEAVTSKPSLVKAEDIIEADSEPSEDNDAGSLRTTKSVSQSIFDYVKENGRSYHRYRDGSYLFPNDEIENDRLDLQYEILKMLFEGRAYFAPLSNPKKILDIGTGTGVWPIEMAYQFPDCEITGTDLSPIQPQWVPDNVRFVIDDASEEDWLIAPSSYDYIHTRVLLGCFTDFRHIVANAFRYLRPGGWLESQDYMHTVYCDDGTMSEAYPFQRWTRTQDEAAMTIGRPLRIANKLRKWYEDAGFVDVHEVVYKLPVNGWPKDSKLKMLGRFSEESLLDGIQAFSLAWLHRGLGWSKEQIEVHLVDVRKAISDRSVHAYHKIYVVWGRKPEAGEVRGAGSRS</sequence>
<feature type="region of interest" description="Disordered" evidence="1">
    <location>
        <begin position="22"/>
        <end position="41"/>
    </location>
</feature>
<comment type="caution">
    <text evidence="2">The sequence shown here is derived from an EMBL/GenBank/DDBJ whole genome shotgun (WGS) entry which is preliminary data.</text>
</comment>
<feature type="compositionally biased region" description="Acidic residues" evidence="1">
    <location>
        <begin position="24"/>
        <end position="36"/>
    </location>
</feature>
<dbReference type="PANTHER" id="PTHR43591">
    <property type="entry name" value="METHYLTRANSFERASE"/>
    <property type="match status" value="1"/>
</dbReference>
<dbReference type="SUPFAM" id="SSF53335">
    <property type="entry name" value="S-adenosyl-L-methionine-dependent methyltransferases"/>
    <property type="match status" value="1"/>
</dbReference>
<evidence type="ECO:0000313" key="2">
    <source>
        <dbReference type="EMBL" id="TKA66891.1"/>
    </source>
</evidence>